<dbReference type="HAMAP" id="MF_00983">
    <property type="entry name" value="PriA"/>
    <property type="match status" value="1"/>
</dbReference>
<feature type="binding site" evidence="11">
    <location>
        <position position="515"/>
    </location>
    <ligand>
        <name>Zn(2+)</name>
        <dbReference type="ChEBI" id="CHEBI:29105"/>
        <label>1</label>
    </ligand>
</feature>
<dbReference type="InterPro" id="IPR042115">
    <property type="entry name" value="PriA_3primeBD_sf"/>
</dbReference>
<evidence type="ECO:0000256" key="8">
    <source>
        <dbReference type="ARBA" id="ARBA00022840"/>
    </source>
</evidence>
<dbReference type="Pfam" id="PF00271">
    <property type="entry name" value="Helicase_C"/>
    <property type="match status" value="1"/>
</dbReference>
<evidence type="ECO:0000259" key="12">
    <source>
        <dbReference type="PROSITE" id="PS51192"/>
    </source>
</evidence>
<keyword evidence="15" id="KW-1185">Reference proteome</keyword>
<comment type="cofactor">
    <cofactor evidence="11">
        <name>Zn(2+)</name>
        <dbReference type="ChEBI" id="CHEBI:29105"/>
    </cofactor>
    <text evidence="11">Binds 2 zinc ions per subunit.</text>
</comment>
<dbReference type="SMART" id="SM00487">
    <property type="entry name" value="DEXDc"/>
    <property type="match status" value="1"/>
</dbReference>
<feature type="binding site" evidence="11">
    <location>
        <position position="484"/>
    </location>
    <ligand>
        <name>Zn(2+)</name>
        <dbReference type="ChEBI" id="CHEBI:29105"/>
        <label>2</label>
    </ligand>
</feature>
<keyword evidence="9 11" id="KW-0238">DNA-binding</keyword>
<evidence type="ECO:0000256" key="9">
    <source>
        <dbReference type="ARBA" id="ARBA00023125"/>
    </source>
</evidence>
<keyword evidence="6 11" id="KW-0347">Helicase</keyword>
<dbReference type="InterPro" id="IPR040498">
    <property type="entry name" value="PriA_CRR"/>
</dbReference>
<dbReference type="InterPro" id="IPR005259">
    <property type="entry name" value="PriA"/>
</dbReference>
<evidence type="ECO:0000313" key="15">
    <source>
        <dbReference type="Proteomes" id="UP001476282"/>
    </source>
</evidence>
<dbReference type="Gene3D" id="3.40.1440.60">
    <property type="entry name" value="PriA, 3(prime) DNA-binding domain"/>
    <property type="match status" value="1"/>
</dbReference>
<feature type="domain" description="Helicase C-terminal" evidence="13">
    <location>
        <begin position="507"/>
        <end position="661"/>
    </location>
</feature>
<feature type="binding site" evidence="11">
    <location>
        <position position="472"/>
    </location>
    <ligand>
        <name>Zn(2+)</name>
        <dbReference type="ChEBI" id="CHEBI:29105"/>
        <label>1</label>
    </ligand>
</feature>
<feature type="binding site" evidence="11">
    <location>
        <position position="475"/>
    </location>
    <ligand>
        <name>Zn(2+)</name>
        <dbReference type="ChEBI" id="CHEBI:29105"/>
        <label>1</label>
    </ligand>
</feature>
<evidence type="ECO:0000256" key="6">
    <source>
        <dbReference type="ARBA" id="ARBA00022806"/>
    </source>
</evidence>
<name>A0ABP9ULY3_9BACT</name>
<evidence type="ECO:0000256" key="4">
    <source>
        <dbReference type="ARBA" id="ARBA00022741"/>
    </source>
</evidence>
<keyword evidence="1 11" id="KW-0639">Primosome</keyword>
<keyword evidence="8 11" id="KW-0067">ATP-binding</keyword>
<evidence type="ECO:0000256" key="5">
    <source>
        <dbReference type="ARBA" id="ARBA00022801"/>
    </source>
</evidence>
<evidence type="ECO:0000256" key="7">
    <source>
        <dbReference type="ARBA" id="ARBA00022833"/>
    </source>
</evidence>
<dbReference type="InterPro" id="IPR041236">
    <property type="entry name" value="PriA_C"/>
</dbReference>
<dbReference type="RefSeq" id="WP_353565866.1">
    <property type="nucleotide sequence ID" value="NZ_BAABRI010000004.1"/>
</dbReference>
<evidence type="ECO:0000256" key="1">
    <source>
        <dbReference type="ARBA" id="ARBA00022515"/>
    </source>
</evidence>
<dbReference type="EMBL" id="BAABRI010000004">
    <property type="protein sequence ID" value="GAA5481716.1"/>
    <property type="molecule type" value="Genomic_DNA"/>
</dbReference>
<dbReference type="Pfam" id="PF17764">
    <property type="entry name" value="PriA_3primeBD"/>
    <property type="match status" value="1"/>
</dbReference>
<feature type="binding site" evidence="11">
    <location>
        <position position="502"/>
    </location>
    <ligand>
        <name>Zn(2+)</name>
        <dbReference type="ChEBI" id="CHEBI:29105"/>
        <label>2</label>
    </ligand>
</feature>
<dbReference type="InterPro" id="IPR011545">
    <property type="entry name" value="DEAD/DEAH_box_helicase_dom"/>
</dbReference>
<dbReference type="InterPro" id="IPR041222">
    <property type="entry name" value="PriA_3primeBD"/>
</dbReference>
<feature type="domain" description="Helicase ATP-binding" evidence="12">
    <location>
        <begin position="239"/>
        <end position="408"/>
    </location>
</feature>
<dbReference type="InterPro" id="IPR027417">
    <property type="entry name" value="P-loop_NTPase"/>
</dbReference>
<comment type="function">
    <text evidence="11">Initiates the restart of stalled replication forks, which reloads the replicative helicase on sites other than the origin of replication. Recognizes and binds to abandoned replication forks and remodels them to uncover a helicase loading site. Promotes assembly of the primosome at these replication forks.</text>
</comment>
<feature type="binding site" evidence="11">
    <location>
        <position position="499"/>
    </location>
    <ligand>
        <name>Zn(2+)</name>
        <dbReference type="ChEBI" id="CHEBI:29105"/>
        <label>2</label>
    </ligand>
</feature>
<dbReference type="Pfam" id="PF18319">
    <property type="entry name" value="Zn_ribbon_PriA"/>
    <property type="match status" value="1"/>
</dbReference>
<dbReference type="Pfam" id="PF18074">
    <property type="entry name" value="PriA_C"/>
    <property type="match status" value="1"/>
</dbReference>
<gene>
    <name evidence="11 14" type="primary">priA</name>
    <name evidence="14" type="ORF">Hsar01_00927</name>
</gene>
<dbReference type="EC" id="5.6.2.4" evidence="11"/>
<dbReference type="CDD" id="cd17929">
    <property type="entry name" value="DEXHc_priA"/>
    <property type="match status" value="1"/>
</dbReference>
<comment type="catalytic activity">
    <reaction evidence="11">
        <text>ATP + H2O = ADP + phosphate + H(+)</text>
        <dbReference type="Rhea" id="RHEA:13065"/>
        <dbReference type="ChEBI" id="CHEBI:15377"/>
        <dbReference type="ChEBI" id="CHEBI:15378"/>
        <dbReference type="ChEBI" id="CHEBI:30616"/>
        <dbReference type="ChEBI" id="CHEBI:43474"/>
        <dbReference type="ChEBI" id="CHEBI:456216"/>
        <dbReference type="EC" id="5.6.2.4"/>
    </reaction>
</comment>
<evidence type="ECO:0000259" key="13">
    <source>
        <dbReference type="PROSITE" id="PS51194"/>
    </source>
</evidence>
<dbReference type="NCBIfam" id="TIGR00595">
    <property type="entry name" value="priA"/>
    <property type="match status" value="1"/>
</dbReference>
<proteinExistence type="inferred from homology"/>
<organism evidence="14 15">
    <name type="scientific">Haloferula sargassicola</name>
    <dbReference type="NCBI Taxonomy" id="490096"/>
    <lineage>
        <taxon>Bacteria</taxon>
        <taxon>Pseudomonadati</taxon>
        <taxon>Verrucomicrobiota</taxon>
        <taxon>Verrucomicrobiia</taxon>
        <taxon>Verrucomicrobiales</taxon>
        <taxon>Verrucomicrobiaceae</taxon>
        <taxon>Haloferula</taxon>
    </lineage>
</organism>
<keyword evidence="7 11" id="KW-0862">Zinc</keyword>
<dbReference type="SUPFAM" id="SSF52540">
    <property type="entry name" value="P-loop containing nucleoside triphosphate hydrolases"/>
    <property type="match status" value="2"/>
</dbReference>
<keyword evidence="5 11" id="KW-0378">Hydrolase</keyword>
<dbReference type="CDD" id="cd18804">
    <property type="entry name" value="SF2_C_priA"/>
    <property type="match status" value="1"/>
</dbReference>
<comment type="similarity">
    <text evidence="11">Belongs to the helicase family. PriA subfamily.</text>
</comment>
<feature type="binding site" evidence="11">
    <location>
        <position position="481"/>
    </location>
    <ligand>
        <name>Zn(2+)</name>
        <dbReference type="ChEBI" id="CHEBI:29105"/>
        <label>2</label>
    </ligand>
</feature>
<reference evidence="14 15" key="1">
    <citation type="submission" date="2024-02" db="EMBL/GenBank/DDBJ databases">
        <title>Haloferula sargassicola NBRC 104335.</title>
        <authorList>
            <person name="Ichikawa N."/>
            <person name="Katano-Makiyama Y."/>
            <person name="Hidaka K."/>
        </authorList>
    </citation>
    <scope>NUCLEOTIDE SEQUENCE [LARGE SCALE GENOMIC DNA]</scope>
    <source>
        <strain evidence="14 15">NBRC 104335</strain>
    </source>
</reference>
<keyword evidence="2 11" id="KW-0235">DNA replication</keyword>
<keyword evidence="4 11" id="KW-0547">Nucleotide-binding</keyword>
<sequence length="764" mass="84618">MPAARVLIDGPSELVFDYAIPEGLPVQPGCRVRVPLRNRTSTGTVLAVSSSDPADLGFALRPLHSLTDPEPLVTPKLLELAHWIVNYYGASIESVIRVLVPEAVRTEDKSAKTRKAVHLPQPPSAEELNQLAKRAPKQHAILSLLAHAEGNTIPLADLGATANASVKALEKKGLVQLLDQQVRRDPEADGIDELLPTTDLPLSSEQQQALAAIMVKEFSTPSPPSPAEGRTHPRITDHSTLGTPAKPILLHGVTGSGKTEVYLQAARHTLEAGKTVLVLVPEISLTPQTVRRFRARFADIQDQVAVLHSNLSQGERFDEWHRIRKGKARIVIGARSAVFAPLPDLGLILVDEEHENSYKQDQIPRYHGRDVAVLRGHLEGATVVLGTATPSLESWQNALDGKYQLLRLTHRADGQSLPLIRVIDMRLESKKQKSKDTFLSDRLRNAITDRLEKNEQTILFLNRRGFARSLQCPACGHVCTCPHCALALTYHRTDDRLICHICGHQAVVPRKCPECKDPAIVLQGFGTQKVEDVFRKVFPAARIARIDADALRKKNALRDLLNAFRARKIDVLIGTQMIAKGLHFPNVTLVGILNADIGLHVPDFRAGERVFQLLTQVAGRAGRGSLEGEVIVQTFTPHSPSIQFARHHDFDGFAEQELEMRRQFGFPPFTRCAVLTSRSTHERRAEFTLQTLHRRLKEDLPQGIELGEPLPSPLVKAHGQFRFQLMLRGPKARALTRHVQQVLAKTTLPEDVTVVFDMDALSFT</sequence>
<dbReference type="Pfam" id="PF00270">
    <property type="entry name" value="DEAD"/>
    <property type="match status" value="1"/>
</dbReference>
<keyword evidence="3 11" id="KW-0479">Metal-binding</keyword>
<dbReference type="PROSITE" id="PS51192">
    <property type="entry name" value="HELICASE_ATP_BIND_1"/>
    <property type="match status" value="1"/>
</dbReference>
<feature type="binding site" evidence="11">
    <location>
        <position position="512"/>
    </location>
    <ligand>
        <name>Zn(2+)</name>
        <dbReference type="ChEBI" id="CHEBI:29105"/>
        <label>1</label>
    </ligand>
</feature>
<dbReference type="PROSITE" id="PS51194">
    <property type="entry name" value="HELICASE_CTER"/>
    <property type="match status" value="1"/>
</dbReference>
<keyword evidence="10 11" id="KW-0413">Isomerase</keyword>
<evidence type="ECO:0000256" key="3">
    <source>
        <dbReference type="ARBA" id="ARBA00022723"/>
    </source>
</evidence>
<dbReference type="PANTHER" id="PTHR30580">
    <property type="entry name" value="PRIMOSOMAL PROTEIN N"/>
    <property type="match status" value="1"/>
</dbReference>
<comment type="subunit">
    <text evidence="11">Component of the replication restart primosome.</text>
</comment>
<comment type="caution">
    <text evidence="14">The sequence shown here is derived from an EMBL/GenBank/DDBJ whole genome shotgun (WGS) entry which is preliminary data.</text>
</comment>
<evidence type="ECO:0000256" key="11">
    <source>
        <dbReference type="HAMAP-Rule" id="MF_00983"/>
    </source>
</evidence>
<dbReference type="InterPro" id="IPR001650">
    <property type="entry name" value="Helicase_C-like"/>
</dbReference>
<dbReference type="PANTHER" id="PTHR30580:SF0">
    <property type="entry name" value="PRIMOSOMAL PROTEIN N"/>
    <property type="match status" value="1"/>
</dbReference>
<evidence type="ECO:0000256" key="2">
    <source>
        <dbReference type="ARBA" id="ARBA00022705"/>
    </source>
</evidence>
<comment type="catalytic activity">
    <reaction evidence="11">
        <text>Couples ATP hydrolysis with the unwinding of duplex DNA by translocating in the 3'-5' direction.</text>
        <dbReference type="EC" id="5.6.2.4"/>
    </reaction>
</comment>
<dbReference type="SMART" id="SM00490">
    <property type="entry name" value="HELICc"/>
    <property type="match status" value="1"/>
</dbReference>
<dbReference type="Proteomes" id="UP001476282">
    <property type="component" value="Unassembled WGS sequence"/>
</dbReference>
<protein>
    <recommendedName>
        <fullName evidence="11">Replication restart protein PriA</fullName>
    </recommendedName>
    <alternativeName>
        <fullName evidence="11">ATP-dependent DNA helicase PriA</fullName>
        <ecNumber evidence="11">5.6.2.4</ecNumber>
    </alternativeName>
    <alternativeName>
        <fullName evidence="11">DNA 3'-5' helicase PriA</fullName>
    </alternativeName>
</protein>
<evidence type="ECO:0000313" key="14">
    <source>
        <dbReference type="EMBL" id="GAA5481716.1"/>
    </source>
</evidence>
<dbReference type="Gene3D" id="3.40.50.300">
    <property type="entry name" value="P-loop containing nucleotide triphosphate hydrolases"/>
    <property type="match status" value="2"/>
</dbReference>
<accession>A0ABP9ULY3</accession>
<dbReference type="InterPro" id="IPR014001">
    <property type="entry name" value="Helicase_ATP-bd"/>
</dbReference>
<evidence type="ECO:0000256" key="10">
    <source>
        <dbReference type="ARBA" id="ARBA00023235"/>
    </source>
</evidence>